<evidence type="ECO:0000256" key="2">
    <source>
        <dbReference type="SAM" id="MobiDB-lite"/>
    </source>
</evidence>
<evidence type="ECO:0000313" key="4">
    <source>
        <dbReference type="EMBL" id="UYQ91266.1"/>
    </source>
</evidence>
<dbReference type="SUPFAM" id="SSF109709">
    <property type="entry name" value="KorB DNA-binding domain-like"/>
    <property type="match status" value="1"/>
</dbReference>
<dbReference type="PANTHER" id="PTHR35004">
    <property type="entry name" value="TRANSPOSASE RV3428C-RELATED"/>
    <property type="match status" value="1"/>
</dbReference>
<dbReference type="EMBL" id="CP107006">
    <property type="protein sequence ID" value="UYQ93812.1"/>
    <property type="molecule type" value="Genomic_DNA"/>
</dbReference>
<dbReference type="InterPro" id="IPR006120">
    <property type="entry name" value="Resolvase_HTH_dom"/>
</dbReference>
<dbReference type="EMBL" id="CP107006">
    <property type="protein sequence ID" value="UYQ91266.1"/>
    <property type="molecule type" value="Genomic_DNA"/>
</dbReference>
<organism evidence="4 6">
    <name type="scientific">Chitinophaga horti</name>
    <dbReference type="NCBI Taxonomy" id="2920382"/>
    <lineage>
        <taxon>Bacteria</taxon>
        <taxon>Pseudomonadati</taxon>
        <taxon>Bacteroidota</taxon>
        <taxon>Chitinophagia</taxon>
        <taxon>Chitinophagales</taxon>
        <taxon>Chitinophagaceae</taxon>
        <taxon>Chitinophaga</taxon>
    </lineage>
</organism>
<evidence type="ECO:0000256" key="1">
    <source>
        <dbReference type="ARBA" id="ARBA00009277"/>
    </source>
</evidence>
<dbReference type="PROSITE" id="PS50994">
    <property type="entry name" value="INTEGRASE"/>
    <property type="match status" value="1"/>
</dbReference>
<evidence type="ECO:0000259" key="3">
    <source>
        <dbReference type="PROSITE" id="PS50994"/>
    </source>
</evidence>
<dbReference type="Gene3D" id="1.10.10.60">
    <property type="entry name" value="Homeodomain-like"/>
    <property type="match status" value="1"/>
</dbReference>
<protein>
    <submittedName>
        <fullName evidence="4">IS21 family transposase</fullName>
    </submittedName>
</protein>
<dbReference type="InterPro" id="IPR036397">
    <property type="entry name" value="RNaseH_sf"/>
</dbReference>
<dbReference type="Pfam" id="PF02796">
    <property type="entry name" value="HTH_7"/>
    <property type="match status" value="1"/>
</dbReference>
<evidence type="ECO:0000313" key="6">
    <source>
        <dbReference type="Proteomes" id="UP001162741"/>
    </source>
</evidence>
<feature type="domain" description="Integrase catalytic" evidence="3">
    <location>
        <begin position="128"/>
        <end position="323"/>
    </location>
</feature>
<dbReference type="NCBIfam" id="NF033546">
    <property type="entry name" value="transpos_IS21"/>
    <property type="match status" value="1"/>
</dbReference>
<dbReference type="InterPro" id="IPR001584">
    <property type="entry name" value="Integrase_cat-core"/>
</dbReference>
<dbReference type="InterPro" id="IPR054353">
    <property type="entry name" value="IstA-like_C"/>
</dbReference>
<dbReference type="RefSeq" id="WP_264279728.1">
    <property type="nucleotide sequence ID" value="NZ_CP107006.1"/>
</dbReference>
<sequence>MEQLKQIVQLKEDGIGIREMARRIGISRNTVRKYLELIAEKTESTHALTDKELADTAYNNDLLVHDEQRLAQLTTHFQYAQNEISKTGVTRALLWQEYIDQHADGYVYSHYCYHFAQYLKSRDLSMHLQYSPADTIMVDFAGKKLHYIDSSTGEYIECEVFIAILPFSGVIFCQAVHSQRTADFTHCINSMLKFYGGVPATILCDNLKTAVIRPDRYEPIFTDVCTQLGEHYATTFSATRPYSPRDKAMVERAVSIVYNSIFGPLRNQDFTSLAALNAAIAQQLILLNDKPYKKTPYSRNYLFKQDEQNLLKPLPTAAFTPKKVVVLTVQRNYHVQLSEDHRYYSVPFQYTGKKVRVLYDARTVEIYLDYERIALHPRNTKQAYTTLAEHMPPNHQRMQQIKGWNRDDLLAYALRIGTATHQAASLILQNSIYMEQNYKSCFGMLMLQKKYSMQRLEAACTRALLGSRVNYIMIKNILERGLDQQVPPQTGIPIPDHDNIRGKDHYQ</sequence>
<feature type="region of interest" description="Disordered" evidence="2">
    <location>
        <begin position="485"/>
        <end position="507"/>
    </location>
</feature>
<comment type="similarity">
    <text evidence="1">Belongs to the transposase IS21/IS408/IS1162 family.</text>
</comment>
<reference evidence="4" key="1">
    <citation type="submission" date="2022-10" db="EMBL/GenBank/DDBJ databases">
        <title>Chitinophaga sp. nov., isolated from soil.</title>
        <authorList>
            <person name="Jeon C.O."/>
        </authorList>
    </citation>
    <scope>NUCLEOTIDE SEQUENCE</scope>
    <source>
        <strain evidence="4">R8</strain>
    </source>
</reference>
<name>A0ABY6IV72_9BACT</name>
<proteinExistence type="inferred from homology"/>
<dbReference type="Pfam" id="PF22483">
    <property type="entry name" value="Mu-transpos_C_2"/>
    <property type="match status" value="1"/>
</dbReference>
<gene>
    <name evidence="4" type="primary">istA</name>
    <name evidence="5" type="ORF">MKQ68_01720</name>
    <name evidence="4" type="ORF">MKQ68_14320</name>
</gene>
<dbReference type="Gene3D" id="3.30.420.10">
    <property type="entry name" value="Ribonuclease H-like superfamily/Ribonuclease H"/>
    <property type="match status" value="1"/>
</dbReference>
<evidence type="ECO:0000313" key="5">
    <source>
        <dbReference type="EMBL" id="UYQ93812.1"/>
    </source>
</evidence>
<keyword evidence="6" id="KW-1185">Reference proteome</keyword>
<dbReference type="InterPro" id="IPR012337">
    <property type="entry name" value="RNaseH-like_sf"/>
</dbReference>
<accession>A0ABY6IV72</accession>
<dbReference type="PANTHER" id="PTHR35004:SF8">
    <property type="entry name" value="TRANSPOSASE RV3428C-RELATED"/>
    <property type="match status" value="1"/>
</dbReference>
<dbReference type="Proteomes" id="UP001162741">
    <property type="component" value="Chromosome"/>
</dbReference>
<feature type="compositionally biased region" description="Basic and acidic residues" evidence="2">
    <location>
        <begin position="495"/>
        <end position="507"/>
    </location>
</feature>
<dbReference type="SUPFAM" id="SSF53098">
    <property type="entry name" value="Ribonuclease H-like"/>
    <property type="match status" value="1"/>
</dbReference>